<protein>
    <recommendedName>
        <fullName evidence="3">DUF3291 domain-containing protein</fullName>
    </recommendedName>
</protein>
<keyword evidence="2" id="KW-1185">Reference proteome</keyword>
<evidence type="ECO:0000313" key="1">
    <source>
        <dbReference type="EMBL" id="MFB9203688.1"/>
    </source>
</evidence>
<comment type="caution">
    <text evidence="1">The sequence shown here is derived from an EMBL/GenBank/DDBJ whole genome shotgun (WGS) entry which is preliminary data.</text>
</comment>
<dbReference type="SUPFAM" id="SSF54909">
    <property type="entry name" value="Dimeric alpha+beta barrel"/>
    <property type="match status" value="1"/>
</dbReference>
<organism evidence="1 2">
    <name type="scientific">Nonomuraea spiralis</name>
    <dbReference type="NCBI Taxonomy" id="46182"/>
    <lineage>
        <taxon>Bacteria</taxon>
        <taxon>Bacillati</taxon>
        <taxon>Actinomycetota</taxon>
        <taxon>Actinomycetes</taxon>
        <taxon>Streptosporangiales</taxon>
        <taxon>Streptosporangiaceae</taxon>
        <taxon>Nonomuraea</taxon>
    </lineage>
</organism>
<reference evidence="1 2" key="1">
    <citation type="submission" date="2024-09" db="EMBL/GenBank/DDBJ databases">
        <authorList>
            <person name="Sun Q."/>
            <person name="Mori K."/>
        </authorList>
    </citation>
    <scope>NUCLEOTIDE SEQUENCE [LARGE SCALE GENOMIC DNA]</scope>
    <source>
        <strain evidence="1 2">CCM 3426</strain>
    </source>
</reference>
<evidence type="ECO:0000313" key="2">
    <source>
        <dbReference type="Proteomes" id="UP001589647"/>
    </source>
</evidence>
<gene>
    <name evidence="1" type="ORF">ACFFV7_21035</name>
</gene>
<dbReference type="InterPro" id="IPR011008">
    <property type="entry name" value="Dimeric_a/b-barrel"/>
</dbReference>
<evidence type="ECO:0008006" key="3">
    <source>
        <dbReference type="Google" id="ProtNLM"/>
    </source>
</evidence>
<sequence length="121" mass="14062">MLTSRWIAGPESRSPGPLVAALTDFRMRRLLDLPGIVRHGRSLSRHWPELPGAVGMWLWADVPGRRVGSLSVWRSEEDLHGFVRLREHVAIMRAYRHRGTLRSRTWEVEHLDRAELLRALR</sequence>
<dbReference type="RefSeq" id="WP_189649247.1">
    <property type="nucleotide sequence ID" value="NZ_BMRC01000009.1"/>
</dbReference>
<proteinExistence type="predicted"/>
<name>A0ABV5II18_9ACTN</name>
<dbReference type="EMBL" id="JBHMEI010000015">
    <property type="protein sequence ID" value="MFB9203688.1"/>
    <property type="molecule type" value="Genomic_DNA"/>
</dbReference>
<accession>A0ABV5II18</accession>
<dbReference type="Proteomes" id="UP001589647">
    <property type="component" value="Unassembled WGS sequence"/>
</dbReference>